<dbReference type="Pfam" id="PF13191">
    <property type="entry name" value="AAA_16"/>
    <property type="match status" value="1"/>
</dbReference>
<dbReference type="InterPro" id="IPR029787">
    <property type="entry name" value="Nucleotide_cyclase"/>
</dbReference>
<keyword evidence="2" id="KW-0067">ATP-binding</keyword>
<dbReference type="Gene3D" id="3.40.50.300">
    <property type="entry name" value="P-loop containing nucleotide triphosphate hydrolases"/>
    <property type="match status" value="1"/>
</dbReference>
<dbReference type="SUPFAM" id="SSF55073">
    <property type="entry name" value="Nucleotide cyclase"/>
    <property type="match status" value="1"/>
</dbReference>
<dbReference type="GO" id="GO:0005737">
    <property type="term" value="C:cytoplasm"/>
    <property type="evidence" value="ECO:0007669"/>
    <property type="project" value="TreeGrafter"/>
</dbReference>
<reference evidence="4 5" key="1">
    <citation type="journal article" date="2014" name="Nature">
        <title>An environmental bacterial taxon with a large and distinct metabolic repertoire.</title>
        <authorList>
            <person name="Wilson M.C."/>
            <person name="Mori T."/>
            <person name="Ruckert C."/>
            <person name="Uria A.R."/>
            <person name="Helf M.J."/>
            <person name="Takada K."/>
            <person name="Gernert C."/>
            <person name="Steffens U.A."/>
            <person name="Heycke N."/>
            <person name="Schmitt S."/>
            <person name="Rinke C."/>
            <person name="Helfrich E.J."/>
            <person name="Brachmann A.O."/>
            <person name="Gurgui C."/>
            <person name="Wakimoto T."/>
            <person name="Kracht M."/>
            <person name="Crusemann M."/>
            <person name="Hentschel U."/>
            <person name="Abe I."/>
            <person name="Matsunaga S."/>
            <person name="Kalinowski J."/>
            <person name="Takeyama H."/>
            <person name="Piel J."/>
        </authorList>
    </citation>
    <scope>NUCLEOTIDE SEQUENCE [LARGE SCALE GENOMIC DNA]</scope>
    <source>
        <strain evidence="5">TSY2</strain>
    </source>
</reference>
<protein>
    <recommendedName>
        <fullName evidence="3">Orc1-like AAA ATPase domain-containing protein</fullName>
    </recommendedName>
</protein>
<comment type="caution">
    <text evidence="4">The sequence shown here is derived from an EMBL/GenBank/DDBJ whole genome shotgun (WGS) entry which is preliminary data.</text>
</comment>
<dbReference type="GO" id="GO:0005524">
    <property type="term" value="F:ATP binding"/>
    <property type="evidence" value="ECO:0007669"/>
    <property type="project" value="UniProtKB-KW"/>
</dbReference>
<evidence type="ECO:0000259" key="3">
    <source>
        <dbReference type="Pfam" id="PF13191"/>
    </source>
</evidence>
<evidence type="ECO:0000256" key="1">
    <source>
        <dbReference type="ARBA" id="ARBA00022741"/>
    </source>
</evidence>
<accession>W4L3B2</accession>
<name>W4L3B2_9BACT</name>
<dbReference type="InterPro" id="IPR041664">
    <property type="entry name" value="AAA_16"/>
</dbReference>
<dbReference type="PANTHER" id="PTHR16305">
    <property type="entry name" value="TESTICULAR SOLUBLE ADENYLYL CYCLASE"/>
    <property type="match status" value="1"/>
</dbReference>
<dbReference type="SUPFAM" id="SSF52540">
    <property type="entry name" value="P-loop containing nucleoside triphosphate hydrolases"/>
    <property type="match status" value="1"/>
</dbReference>
<dbReference type="Proteomes" id="UP000019140">
    <property type="component" value="Unassembled WGS sequence"/>
</dbReference>
<keyword evidence="5" id="KW-1185">Reference proteome</keyword>
<dbReference type="GO" id="GO:0004016">
    <property type="term" value="F:adenylate cyclase activity"/>
    <property type="evidence" value="ECO:0007669"/>
    <property type="project" value="TreeGrafter"/>
</dbReference>
<sequence length="296" mass="32126">MPSGEVLALRTGLCTGLVAVREMGSGSAELLSVIGETTSKAMTLCEQSQPGTIYCDESTARLIQDMTWVEALSPSEEGTAKEMVYQVQRLGSAHTAASRFGDRLLTGFVNRERELEQLAALFQEVATGRGHAVGVVGEPGIGKSRLSHELRLRVAGQPFSYLQGRCLSYGQATPYLPVLDLLRQLCDLADADAPNIIAAKVHLQVQRSGMPPETWVPYLLWLLGAQTDAEGLADLSPQALKNRIFEVLLQLLAASCTQRPLIIEIEDLHWLDPTSEAFLTALAERLPGLCILLLCT</sequence>
<dbReference type="AlphaFoldDB" id="W4L3B2"/>
<evidence type="ECO:0000256" key="2">
    <source>
        <dbReference type="ARBA" id="ARBA00022840"/>
    </source>
</evidence>
<dbReference type="EMBL" id="AZHX01002854">
    <property type="protein sequence ID" value="ETW92593.1"/>
    <property type="molecule type" value="Genomic_DNA"/>
</dbReference>
<dbReference type="InterPro" id="IPR027417">
    <property type="entry name" value="P-loop_NTPase"/>
</dbReference>
<gene>
    <name evidence="4" type="ORF">ETSY2_53080</name>
</gene>
<evidence type="ECO:0000313" key="5">
    <source>
        <dbReference type="Proteomes" id="UP000019140"/>
    </source>
</evidence>
<proteinExistence type="predicted"/>
<evidence type="ECO:0000313" key="4">
    <source>
        <dbReference type="EMBL" id="ETW92593.1"/>
    </source>
</evidence>
<organism evidence="4 5">
    <name type="scientific">Candidatus Entotheonella gemina</name>
    <dbReference type="NCBI Taxonomy" id="1429439"/>
    <lineage>
        <taxon>Bacteria</taxon>
        <taxon>Pseudomonadati</taxon>
        <taxon>Nitrospinota/Tectimicrobiota group</taxon>
        <taxon>Candidatus Tectimicrobiota</taxon>
        <taxon>Candidatus Entotheonellia</taxon>
        <taxon>Candidatus Entotheonellales</taxon>
        <taxon>Candidatus Entotheonellaceae</taxon>
        <taxon>Candidatus Entotheonella</taxon>
    </lineage>
</organism>
<dbReference type="HOGENOM" id="CLU_939045_0_0_7"/>
<dbReference type="Gene3D" id="3.30.70.1230">
    <property type="entry name" value="Nucleotide cyclase"/>
    <property type="match status" value="1"/>
</dbReference>
<dbReference type="PANTHER" id="PTHR16305:SF28">
    <property type="entry name" value="GUANYLATE CYCLASE DOMAIN-CONTAINING PROTEIN"/>
    <property type="match status" value="1"/>
</dbReference>
<keyword evidence="1" id="KW-0547">Nucleotide-binding</keyword>
<feature type="domain" description="Orc1-like AAA ATPase" evidence="3">
    <location>
        <begin position="108"/>
        <end position="287"/>
    </location>
</feature>